<dbReference type="InterPro" id="IPR036890">
    <property type="entry name" value="HATPase_C_sf"/>
</dbReference>
<dbReference type="OrthoDB" id="5342753at2"/>
<dbReference type="GO" id="GO:0009927">
    <property type="term" value="F:histidine phosphotransfer kinase activity"/>
    <property type="evidence" value="ECO:0007669"/>
    <property type="project" value="TreeGrafter"/>
</dbReference>
<dbReference type="PANTHER" id="PTHR43047:SF72">
    <property type="entry name" value="OSMOSENSING HISTIDINE PROTEIN KINASE SLN1"/>
    <property type="match status" value="1"/>
</dbReference>
<keyword evidence="8" id="KW-1185">Reference proteome</keyword>
<dbReference type="SUPFAM" id="SSF55874">
    <property type="entry name" value="ATPase domain of HSP90 chaperone/DNA topoisomerase II/histidine kinase"/>
    <property type="match status" value="1"/>
</dbReference>
<keyword evidence="4 7" id="KW-0418">Kinase</keyword>
<dbReference type="PRINTS" id="PR00344">
    <property type="entry name" value="BCTRLSENSOR"/>
</dbReference>
<dbReference type="AlphaFoldDB" id="A0A3A8QSR0"/>
<dbReference type="PROSITE" id="PS50109">
    <property type="entry name" value="HIS_KIN"/>
    <property type="match status" value="1"/>
</dbReference>
<protein>
    <recommendedName>
        <fullName evidence="2">histidine kinase</fullName>
        <ecNumber evidence="2">2.7.13.3</ecNumber>
    </recommendedName>
</protein>
<dbReference type="EC" id="2.7.13.3" evidence="2"/>
<evidence type="ECO:0000256" key="4">
    <source>
        <dbReference type="ARBA" id="ARBA00022777"/>
    </source>
</evidence>
<feature type="region of interest" description="Disordered" evidence="5">
    <location>
        <begin position="108"/>
        <end position="127"/>
    </location>
</feature>
<comment type="catalytic activity">
    <reaction evidence="1">
        <text>ATP + protein L-histidine = ADP + protein N-phospho-L-histidine.</text>
        <dbReference type="EC" id="2.7.13.3"/>
    </reaction>
</comment>
<sequence length="127" mass="13441">MLSYRARLFPPVRGSGGPGVFPAAPRGRQAGEAGRDAGRVRGSVRDTGPGIGIPKAQQARLFQRHWQARDTAHQGSGLGLYIARGIVTAHGGRLWVDSDEGTGATFTFTLPESPPSHPPLDTMEGEV</sequence>
<comment type="caution">
    <text evidence="7">The sequence shown here is derived from an EMBL/GenBank/DDBJ whole genome shotgun (WGS) entry which is preliminary data.</text>
</comment>
<reference evidence="8" key="1">
    <citation type="submission" date="2018-09" db="EMBL/GenBank/DDBJ databases">
        <authorList>
            <person name="Livingstone P.G."/>
            <person name="Whitworth D.E."/>
        </authorList>
    </citation>
    <scope>NUCLEOTIDE SEQUENCE [LARGE SCALE GENOMIC DNA]</scope>
    <source>
        <strain evidence="8">AB047A</strain>
    </source>
</reference>
<accession>A0A3A8QSR0</accession>
<feature type="domain" description="Histidine kinase" evidence="6">
    <location>
        <begin position="43"/>
        <end position="114"/>
    </location>
</feature>
<proteinExistence type="predicted"/>
<evidence type="ECO:0000313" key="7">
    <source>
        <dbReference type="EMBL" id="RKH67942.1"/>
    </source>
</evidence>
<evidence type="ECO:0000256" key="3">
    <source>
        <dbReference type="ARBA" id="ARBA00022679"/>
    </source>
</evidence>
<dbReference type="EMBL" id="RAWM01000045">
    <property type="protein sequence ID" value="RKH67942.1"/>
    <property type="molecule type" value="Genomic_DNA"/>
</dbReference>
<dbReference type="GO" id="GO:0005886">
    <property type="term" value="C:plasma membrane"/>
    <property type="evidence" value="ECO:0007669"/>
    <property type="project" value="TreeGrafter"/>
</dbReference>
<dbReference type="GO" id="GO:0000155">
    <property type="term" value="F:phosphorelay sensor kinase activity"/>
    <property type="evidence" value="ECO:0007669"/>
    <property type="project" value="TreeGrafter"/>
</dbReference>
<dbReference type="PANTHER" id="PTHR43047">
    <property type="entry name" value="TWO-COMPONENT HISTIDINE PROTEIN KINASE"/>
    <property type="match status" value="1"/>
</dbReference>
<gene>
    <name evidence="7" type="ORF">D7X96_18255</name>
</gene>
<name>A0A3A8QSR0_9BACT</name>
<dbReference type="InterPro" id="IPR004358">
    <property type="entry name" value="Sig_transdc_His_kin-like_C"/>
</dbReference>
<dbReference type="Proteomes" id="UP000282656">
    <property type="component" value="Unassembled WGS sequence"/>
</dbReference>
<evidence type="ECO:0000256" key="1">
    <source>
        <dbReference type="ARBA" id="ARBA00000085"/>
    </source>
</evidence>
<organism evidence="7 8">
    <name type="scientific">Corallococcus interemptor</name>
    <dbReference type="NCBI Taxonomy" id="2316720"/>
    <lineage>
        <taxon>Bacteria</taxon>
        <taxon>Pseudomonadati</taxon>
        <taxon>Myxococcota</taxon>
        <taxon>Myxococcia</taxon>
        <taxon>Myxococcales</taxon>
        <taxon>Cystobacterineae</taxon>
        <taxon>Myxococcaceae</taxon>
        <taxon>Corallococcus</taxon>
    </lineage>
</organism>
<dbReference type="Pfam" id="PF02518">
    <property type="entry name" value="HATPase_c"/>
    <property type="match status" value="1"/>
</dbReference>
<keyword evidence="3" id="KW-0808">Transferase</keyword>
<dbReference type="InterPro" id="IPR005467">
    <property type="entry name" value="His_kinase_dom"/>
</dbReference>
<dbReference type="InterPro" id="IPR003594">
    <property type="entry name" value="HATPase_dom"/>
</dbReference>
<evidence type="ECO:0000259" key="6">
    <source>
        <dbReference type="PROSITE" id="PS50109"/>
    </source>
</evidence>
<dbReference type="CDD" id="cd00075">
    <property type="entry name" value="HATPase"/>
    <property type="match status" value="1"/>
</dbReference>
<evidence type="ECO:0000256" key="2">
    <source>
        <dbReference type="ARBA" id="ARBA00012438"/>
    </source>
</evidence>
<feature type="region of interest" description="Disordered" evidence="5">
    <location>
        <begin position="14"/>
        <end position="53"/>
    </location>
</feature>
<dbReference type="Gene3D" id="3.30.565.10">
    <property type="entry name" value="Histidine kinase-like ATPase, C-terminal domain"/>
    <property type="match status" value="1"/>
</dbReference>
<evidence type="ECO:0000313" key="8">
    <source>
        <dbReference type="Proteomes" id="UP000282656"/>
    </source>
</evidence>
<evidence type="ECO:0000256" key="5">
    <source>
        <dbReference type="SAM" id="MobiDB-lite"/>
    </source>
</evidence>
<dbReference type="SMART" id="SM00387">
    <property type="entry name" value="HATPase_c"/>
    <property type="match status" value="1"/>
</dbReference>